<gene>
    <name evidence="2" type="primary">pilP</name>
    <name evidence="2" type="ORF">MACH26_37390</name>
</gene>
<protein>
    <submittedName>
        <fullName evidence="2">Pilus assembly protein PilP</fullName>
    </submittedName>
</protein>
<organism evidence="2 3">
    <name type="scientific">Planctobacterium marinum</name>
    <dbReference type="NCBI Taxonomy" id="1631968"/>
    <lineage>
        <taxon>Bacteria</taxon>
        <taxon>Pseudomonadati</taxon>
        <taxon>Pseudomonadota</taxon>
        <taxon>Gammaproteobacteria</taxon>
        <taxon>Alteromonadales</taxon>
        <taxon>Alteromonadaceae</taxon>
        <taxon>Planctobacterium</taxon>
    </lineage>
</organism>
<dbReference type="EMBL" id="AP027272">
    <property type="protein sequence ID" value="BDX08218.1"/>
    <property type="molecule type" value="Genomic_DNA"/>
</dbReference>
<dbReference type="PROSITE" id="PS51257">
    <property type="entry name" value="PROKAR_LIPOPROTEIN"/>
    <property type="match status" value="1"/>
</dbReference>
<dbReference type="PIRSF" id="PIRSF016481">
    <property type="entry name" value="Pilus_assembly_PilP"/>
    <property type="match status" value="1"/>
</dbReference>
<dbReference type="AlphaFoldDB" id="A0AA48HYK0"/>
<dbReference type="Proteomes" id="UP001333710">
    <property type="component" value="Chromosome"/>
</dbReference>
<dbReference type="Gene3D" id="2.30.30.830">
    <property type="match status" value="1"/>
</dbReference>
<evidence type="ECO:0000313" key="2">
    <source>
        <dbReference type="EMBL" id="BDX08218.1"/>
    </source>
</evidence>
<dbReference type="KEGG" id="pmaw:MACH26_37390"/>
<proteinExistence type="predicted"/>
<evidence type="ECO:0000256" key="1">
    <source>
        <dbReference type="SAM" id="SignalP"/>
    </source>
</evidence>
<dbReference type="RefSeq" id="WP_338294294.1">
    <property type="nucleotide sequence ID" value="NZ_AP027272.1"/>
</dbReference>
<dbReference type="InterPro" id="IPR007446">
    <property type="entry name" value="PilP"/>
</dbReference>
<keyword evidence="1" id="KW-0732">Signal</keyword>
<reference evidence="2" key="1">
    <citation type="submission" date="2023-01" db="EMBL/GenBank/DDBJ databases">
        <title>Complete genome sequence of Planctobacterium marinum strain Dej080120_11.</title>
        <authorList>
            <person name="Ueki S."/>
            <person name="Maruyama F."/>
        </authorList>
    </citation>
    <scope>NUCLEOTIDE SEQUENCE</scope>
    <source>
        <strain evidence="2">Dej080120_11</strain>
    </source>
</reference>
<accession>A0AA48HYK0</accession>
<name>A0AA48HYK0_9ALTE</name>
<feature type="signal peptide" evidence="1">
    <location>
        <begin position="1"/>
        <end position="18"/>
    </location>
</feature>
<feature type="chain" id="PRO_5041455982" evidence="1">
    <location>
        <begin position="19"/>
        <end position="178"/>
    </location>
</feature>
<evidence type="ECO:0000313" key="3">
    <source>
        <dbReference type="Proteomes" id="UP001333710"/>
    </source>
</evidence>
<dbReference type="Pfam" id="PF04351">
    <property type="entry name" value="PilP"/>
    <property type="match status" value="1"/>
</dbReference>
<sequence>MRLIFALSFSLLLAGCSADTSDLQQFIARVQTSTPPPIEPYPEFEPVPAFQYSAENLRSPYERPKNQGLDVQELTQNSCAQPDLTRAREPLEAYGTDALTIQGFFTSKNKNWVLITASDGSLHRATVGDHLGLFFGRITRIENDTVYYTEQLPDGAGCWQVENSKLTMSQGAGEANNV</sequence>
<keyword evidence="3" id="KW-1185">Reference proteome</keyword>